<dbReference type="SUPFAM" id="SSF54373">
    <property type="entry name" value="FAD-linked reductases, C-terminal domain"/>
    <property type="match status" value="1"/>
</dbReference>
<evidence type="ECO:0000256" key="3">
    <source>
        <dbReference type="ARBA" id="ARBA00022827"/>
    </source>
</evidence>
<dbReference type="Pfam" id="PF01266">
    <property type="entry name" value="DAO"/>
    <property type="match status" value="1"/>
</dbReference>
<accession>A0ABP6XG53</accession>
<organism evidence="6 7">
    <name type="scientific">Microlunatus spumicola</name>
    <dbReference type="NCBI Taxonomy" id="81499"/>
    <lineage>
        <taxon>Bacteria</taxon>
        <taxon>Bacillati</taxon>
        <taxon>Actinomycetota</taxon>
        <taxon>Actinomycetes</taxon>
        <taxon>Propionibacteriales</taxon>
        <taxon>Propionibacteriaceae</taxon>
        <taxon>Microlunatus</taxon>
    </lineage>
</organism>
<dbReference type="NCBIfam" id="NF008425">
    <property type="entry name" value="PRK11259.1"/>
    <property type="match status" value="1"/>
</dbReference>
<feature type="domain" description="FAD dependent oxidoreductase" evidence="5">
    <location>
        <begin position="17"/>
        <end position="370"/>
    </location>
</feature>
<evidence type="ECO:0000256" key="4">
    <source>
        <dbReference type="ARBA" id="ARBA00023002"/>
    </source>
</evidence>
<proteinExistence type="predicted"/>
<keyword evidence="4" id="KW-0560">Oxidoreductase</keyword>
<dbReference type="Proteomes" id="UP001500767">
    <property type="component" value="Unassembled WGS sequence"/>
</dbReference>
<dbReference type="InterPro" id="IPR036188">
    <property type="entry name" value="FAD/NAD-bd_sf"/>
</dbReference>
<keyword evidence="3" id="KW-0274">FAD</keyword>
<name>A0ABP6XG53_9ACTN</name>
<evidence type="ECO:0000256" key="1">
    <source>
        <dbReference type="ARBA" id="ARBA00001974"/>
    </source>
</evidence>
<evidence type="ECO:0000313" key="6">
    <source>
        <dbReference type="EMBL" id="GAA3566670.1"/>
    </source>
</evidence>
<comment type="caution">
    <text evidence="6">The sequence shown here is derived from an EMBL/GenBank/DDBJ whole genome shotgun (WGS) entry which is preliminary data.</text>
</comment>
<dbReference type="EMBL" id="BAAAYR010000002">
    <property type="protein sequence ID" value="GAA3566670.1"/>
    <property type="molecule type" value="Genomic_DNA"/>
</dbReference>
<gene>
    <name evidence="6" type="primary">solA_3</name>
    <name evidence="6" type="ORF">GCM10022197_23330</name>
</gene>
<dbReference type="SUPFAM" id="SSF51905">
    <property type="entry name" value="FAD/NAD(P)-binding domain"/>
    <property type="match status" value="1"/>
</dbReference>
<sequence>MTSPSPSSPVTQPYDADYAVVGLGAMGSHAFWRLAARGADVLGFEQFRPGHNQGSTHGSTRLFRTLCLEHPGLVPVARRSLALWRELEEQTGLPIVRITGGLMIGRPGSEIINGVREAAEVHGVEVRTLTAAEIRKEFPQHAGIDDEDVAILDPEAGVGRPENAVLAATRAAEAAGGRLVERVAVSGIELVDGGVIIRTAARDFTVRQVIVTAGPWMYQLLPSLPYQPIRTPLTWFTPAVDAAEFDLGRFPTFIRELPDGNRMWGHGSDTDHAVKIGPEDDPHYTLVNPDEVDRSISPADYTLVSELVSRYLPGLQPEPTSAAPCMITRSPDMQFILGRPHGDPRLLVGGGDSGHAFKHASGLGEALAQMAVGEPTYTDFTFTDPDRFL</sequence>
<comment type="cofactor">
    <cofactor evidence="1">
        <name>FAD</name>
        <dbReference type="ChEBI" id="CHEBI:57692"/>
    </cofactor>
</comment>
<dbReference type="RefSeq" id="WP_204910528.1">
    <property type="nucleotide sequence ID" value="NZ_BAAAYR010000002.1"/>
</dbReference>
<keyword evidence="7" id="KW-1185">Reference proteome</keyword>
<evidence type="ECO:0000259" key="5">
    <source>
        <dbReference type="Pfam" id="PF01266"/>
    </source>
</evidence>
<dbReference type="PANTHER" id="PTHR10961">
    <property type="entry name" value="PEROXISOMAL SARCOSINE OXIDASE"/>
    <property type="match status" value="1"/>
</dbReference>
<reference evidence="7" key="1">
    <citation type="journal article" date="2019" name="Int. J. Syst. Evol. Microbiol.">
        <title>The Global Catalogue of Microorganisms (GCM) 10K type strain sequencing project: providing services to taxonomists for standard genome sequencing and annotation.</title>
        <authorList>
            <consortium name="The Broad Institute Genomics Platform"/>
            <consortium name="The Broad Institute Genome Sequencing Center for Infectious Disease"/>
            <person name="Wu L."/>
            <person name="Ma J."/>
        </authorList>
    </citation>
    <scope>NUCLEOTIDE SEQUENCE [LARGE SCALE GENOMIC DNA]</scope>
    <source>
        <strain evidence="7">JCM 16540</strain>
    </source>
</reference>
<evidence type="ECO:0000256" key="2">
    <source>
        <dbReference type="ARBA" id="ARBA00022630"/>
    </source>
</evidence>
<dbReference type="InterPro" id="IPR006076">
    <property type="entry name" value="FAD-dep_OxRdtase"/>
</dbReference>
<dbReference type="PANTHER" id="PTHR10961:SF7">
    <property type="entry name" value="FAD DEPENDENT OXIDOREDUCTASE DOMAIN-CONTAINING PROTEIN"/>
    <property type="match status" value="1"/>
</dbReference>
<dbReference type="Gene3D" id="3.30.9.10">
    <property type="entry name" value="D-Amino Acid Oxidase, subunit A, domain 2"/>
    <property type="match status" value="1"/>
</dbReference>
<keyword evidence="2" id="KW-0285">Flavoprotein</keyword>
<dbReference type="Gene3D" id="3.50.50.60">
    <property type="entry name" value="FAD/NAD(P)-binding domain"/>
    <property type="match status" value="1"/>
</dbReference>
<evidence type="ECO:0000313" key="7">
    <source>
        <dbReference type="Proteomes" id="UP001500767"/>
    </source>
</evidence>
<protein>
    <submittedName>
        <fullName evidence="6">N-methyl-L-tryptophan oxidase</fullName>
    </submittedName>
</protein>
<dbReference type="InterPro" id="IPR045170">
    <property type="entry name" value="MTOX"/>
</dbReference>